<protein>
    <submittedName>
        <fullName evidence="1">Uncharacterized protein</fullName>
    </submittedName>
</protein>
<evidence type="ECO:0000313" key="2">
    <source>
        <dbReference type="Proteomes" id="UP000239757"/>
    </source>
</evidence>
<reference evidence="1 2" key="1">
    <citation type="submission" date="2015-01" db="EMBL/GenBank/DDBJ databases">
        <title>Genome of allotetraploid Gossypium barbadense reveals genomic plasticity and fiber elongation in cotton evolution.</title>
        <authorList>
            <person name="Chen X."/>
            <person name="Liu X."/>
            <person name="Zhao B."/>
            <person name="Zheng H."/>
            <person name="Hu Y."/>
            <person name="Lu G."/>
            <person name="Yang C."/>
            <person name="Chen J."/>
            <person name="Shan C."/>
            <person name="Zhang L."/>
            <person name="Zhou Y."/>
            <person name="Wang L."/>
            <person name="Guo W."/>
            <person name="Bai Y."/>
            <person name="Ruan J."/>
            <person name="Shangguan X."/>
            <person name="Mao Y."/>
            <person name="Jiang J."/>
            <person name="Zhu Y."/>
            <person name="Lei J."/>
            <person name="Kang H."/>
            <person name="Chen S."/>
            <person name="He X."/>
            <person name="Wang R."/>
            <person name="Wang Y."/>
            <person name="Chen J."/>
            <person name="Wang L."/>
            <person name="Yu S."/>
            <person name="Wang B."/>
            <person name="Wei J."/>
            <person name="Song S."/>
            <person name="Lu X."/>
            <person name="Gao Z."/>
            <person name="Gu W."/>
            <person name="Deng X."/>
            <person name="Ma D."/>
            <person name="Wang S."/>
            <person name="Liang W."/>
            <person name="Fang L."/>
            <person name="Cai C."/>
            <person name="Zhu X."/>
            <person name="Zhou B."/>
            <person name="Zhang Y."/>
            <person name="Chen Z."/>
            <person name="Xu S."/>
            <person name="Zhu R."/>
            <person name="Wang S."/>
            <person name="Zhang T."/>
            <person name="Zhao G."/>
        </authorList>
    </citation>
    <scope>NUCLEOTIDE SEQUENCE [LARGE SCALE GENOMIC DNA]</scope>
    <source>
        <strain evidence="2">cv. Xinhai21</strain>
        <tissue evidence="1">Leaf</tissue>
    </source>
</reference>
<proteinExistence type="predicted"/>
<sequence length="84" mass="9293">MARRPCGIAAARVRVFEWGRQRIVQVHARVPWACGCTRPCCTVVSDVVRFSHARVNLTAHPCSSPCPCGKPVFKSSVTRLDVED</sequence>
<dbReference type="AlphaFoldDB" id="A0A2P5WKE0"/>
<name>A0A2P5WKE0_GOSBA</name>
<dbReference type="Proteomes" id="UP000239757">
    <property type="component" value="Unassembled WGS sequence"/>
</dbReference>
<gene>
    <name evidence="1" type="ORF">GOBAR_AA29128</name>
</gene>
<dbReference type="EMBL" id="KZ667290">
    <property type="protein sequence ID" value="PPR91553.1"/>
    <property type="molecule type" value="Genomic_DNA"/>
</dbReference>
<evidence type="ECO:0000313" key="1">
    <source>
        <dbReference type="EMBL" id="PPR91553.1"/>
    </source>
</evidence>
<organism evidence="1 2">
    <name type="scientific">Gossypium barbadense</name>
    <name type="common">Sea Island cotton</name>
    <name type="synonym">Hibiscus barbadensis</name>
    <dbReference type="NCBI Taxonomy" id="3634"/>
    <lineage>
        <taxon>Eukaryota</taxon>
        <taxon>Viridiplantae</taxon>
        <taxon>Streptophyta</taxon>
        <taxon>Embryophyta</taxon>
        <taxon>Tracheophyta</taxon>
        <taxon>Spermatophyta</taxon>
        <taxon>Magnoliopsida</taxon>
        <taxon>eudicotyledons</taxon>
        <taxon>Gunneridae</taxon>
        <taxon>Pentapetalae</taxon>
        <taxon>rosids</taxon>
        <taxon>malvids</taxon>
        <taxon>Malvales</taxon>
        <taxon>Malvaceae</taxon>
        <taxon>Malvoideae</taxon>
        <taxon>Gossypium</taxon>
    </lineage>
</organism>
<accession>A0A2P5WKE0</accession>